<dbReference type="Gene3D" id="3.20.20.80">
    <property type="entry name" value="Glycosidases"/>
    <property type="match status" value="1"/>
</dbReference>
<accession>A0A0F8X9L0</accession>
<gene>
    <name evidence="1" type="ORF">LCGC14_2970230</name>
</gene>
<protein>
    <submittedName>
        <fullName evidence="1">Uncharacterized protein</fullName>
    </submittedName>
</protein>
<reference evidence="1" key="1">
    <citation type="journal article" date="2015" name="Nature">
        <title>Complex archaea that bridge the gap between prokaryotes and eukaryotes.</title>
        <authorList>
            <person name="Spang A."/>
            <person name="Saw J.H."/>
            <person name="Jorgensen S.L."/>
            <person name="Zaremba-Niedzwiedzka K."/>
            <person name="Martijn J."/>
            <person name="Lind A.E."/>
            <person name="van Eijk R."/>
            <person name="Schleper C."/>
            <person name="Guy L."/>
            <person name="Ettema T.J."/>
        </authorList>
    </citation>
    <scope>NUCLEOTIDE SEQUENCE</scope>
</reference>
<dbReference type="SUPFAM" id="SSF51445">
    <property type="entry name" value="(Trans)glycosidases"/>
    <property type="match status" value="1"/>
</dbReference>
<comment type="caution">
    <text evidence="1">The sequence shown here is derived from an EMBL/GenBank/DDBJ whole genome shotgun (WGS) entry which is preliminary data.</text>
</comment>
<evidence type="ECO:0000313" key="1">
    <source>
        <dbReference type="EMBL" id="KKK65827.1"/>
    </source>
</evidence>
<dbReference type="AlphaFoldDB" id="A0A0F8X9L0"/>
<dbReference type="InterPro" id="IPR017853">
    <property type="entry name" value="GH"/>
</dbReference>
<proteinExistence type="predicted"/>
<name>A0A0F8X9L0_9ZZZZ</name>
<sequence>MKGLDISFSQPSSQWWADRYAEGHRVMVQNLWTGGFASNAGILAVAATNLQRARLAGFRIAGYANASPPDWWSLNIQMGNIRLNAGAEWGNISDVVIDAEIPGITEARVMELADGLDATGKVVDVLYTAHWFWTGHMGNSASIAWRRFRLWPADYDGDATIDFPRPFGPWKLADLVGKQYAGTTRIDGHDVDLNTFEDSWLEDDMGMTEEE</sequence>
<dbReference type="EMBL" id="LAZR01060366">
    <property type="protein sequence ID" value="KKK65827.1"/>
    <property type="molecule type" value="Genomic_DNA"/>
</dbReference>
<organism evidence="1">
    <name type="scientific">marine sediment metagenome</name>
    <dbReference type="NCBI Taxonomy" id="412755"/>
    <lineage>
        <taxon>unclassified sequences</taxon>
        <taxon>metagenomes</taxon>
        <taxon>ecological metagenomes</taxon>
    </lineage>
</organism>
<feature type="non-terminal residue" evidence="1">
    <location>
        <position position="211"/>
    </location>
</feature>